<dbReference type="NCBIfam" id="NF037970">
    <property type="entry name" value="vanZ_1"/>
    <property type="match status" value="1"/>
</dbReference>
<evidence type="ECO:0000313" key="3">
    <source>
        <dbReference type="EMBL" id="TRX22690.1"/>
    </source>
</evidence>
<evidence type="ECO:0000256" key="1">
    <source>
        <dbReference type="SAM" id="Phobius"/>
    </source>
</evidence>
<comment type="caution">
    <text evidence="3">The sequence shown here is derived from an EMBL/GenBank/DDBJ whole genome shotgun (WGS) entry which is preliminary data.</text>
</comment>
<feature type="transmembrane region" description="Helical" evidence="1">
    <location>
        <begin position="101"/>
        <end position="121"/>
    </location>
</feature>
<dbReference type="PANTHER" id="PTHR28008:SF1">
    <property type="entry name" value="DOMAIN PROTEIN, PUTATIVE (AFU_ORTHOLOGUE AFUA_3G10980)-RELATED"/>
    <property type="match status" value="1"/>
</dbReference>
<proteinExistence type="predicted"/>
<keyword evidence="1" id="KW-1133">Transmembrane helix</keyword>
<dbReference type="AlphaFoldDB" id="A0A553CQ66"/>
<feature type="domain" description="VanZ-like" evidence="2">
    <location>
        <begin position="31"/>
        <end position="118"/>
    </location>
</feature>
<dbReference type="PANTHER" id="PTHR28008">
    <property type="entry name" value="DOMAIN PROTEIN, PUTATIVE (AFU_ORTHOLOGUE AFUA_3G10980)-RELATED"/>
    <property type="match status" value="1"/>
</dbReference>
<name>A0A553CQ66_9FLAO</name>
<dbReference type="EMBL" id="VJZR01000002">
    <property type="protein sequence ID" value="TRX22690.1"/>
    <property type="molecule type" value="Genomic_DNA"/>
</dbReference>
<feature type="transmembrane region" description="Helical" evidence="1">
    <location>
        <begin position="68"/>
        <end position="89"/>
    </location>
</feature>
<keyword evidence="4" id="KW-1185">Reference proteome</keyword>
<accession>A0A553CQ66</accession>
<keyword evidence="1" id="KW-0472">Membrane</keyword>
<feature type="transmembrane region" description="Helical" evidence="1">
    <location>
        <begin position="5"/>
        <end position="26"/>
    </location>
</feature>
<evidence type="ECO:0000313" key="4">
    <source>
        <dbReference type="Proteomes" id="UP000318585"/>
    </source>
</evidence>
<sequence length="128" mass="14835">MRKTIFLYLAIFWSGLIIYLCLKNANEIKQIEIPNFDKIIHFVFHFVFTMLWFLYLKKKFKISNNINLLAVTLIISLVFGIAIELMQQYLTTTRTADVLDVLANLLGAFLAAFLIILVNAYNGLIDRI</sequence>
<dbReference type="InterPro" id="IPR006976">
    <property type="entry name" value="VanZ-like"/>
</dbReference>
<gene>
    <name evidence="3" type="ORF">FNW17_02670</name>
</gene>
<reference evidence="3 4" key="1">
    <citation type="submission" date="2019-07" db="EMBL/GenBank/DDBJ databases">
        <title>Novel species of Flavobacterium.</title>
        <authorList>
            <person name="Liu Q."/>
            <person name="Xin Y.-H."/>
        </authorList>
    </citation>
    <scope>NUCLEOTIDE SEQUENCE [LARGE SCALE GENOMIC DNA]</scope>
    <source>
        <strain evidence="3 4">LB3P56</strain>
    </source>
</reference>
<feature type="transmembrane region" description="Helical" evidence="1">
    <location>
        <begin position="38"/>
        <end position="56"/>
    </location>
</feature>
<dbReference type="Pfam" id="PF04892">
    <property type="entry name" value="VanZ"/>
    <property type="match status" value="1"/>
</dbReference>
<keyword evidence="1" id="KW-0812">Transmembrane</keyword>
<dbReference type="RefSeq" id="WP_144070807.1">
    <property type="nucleotide sequence ID" value="NZ_VJZR01000002.1"/>
</dbReference>
<evidence type="ECO:0000259" key="2">
    <source>
        <dbReference type="Pfam" id="PF04892"/>
    </source>
</evidence>
<organism evidence="3 4">
    <name type="scientific">Flavobacterium franklandianum</name>
    <dbReference type="NCBI Taxonomy" id="2594430"/>
    <lineage>
        <taxon>Bacteria</taxon>
        <taxon>Pseudomonadati</taxon>
        <taxon>Bacteroidota</taxon>
        <taxon>Flavobacteriia</taxon>
        <taxon>Flavobacteriales</taxon>
        <taxon>Flavobacteriaceae</taxon>
        <taxon>Flavobacterium</taxon>
    </lineage>
</organism>
<dbReference type="Proteomes" id="UP000318585">
    <property type="component" value="Unassembled WGS sequence"/>
</dbReference>
<protein>
    <recommendedName>
        <fullName evidence="2">VanZ-like domain-containing protein</fullName>
    </recommendedName>
</protein>
<dbReference type="OrthoDB" id="5472246at2"/>